<dbReference type="Pfam" id="PF13692">
    <property type="entry name" value="Glyco_trans_1_4"/>
    <property type="match status" value="1"/>
</dbReference>
<feature type="region of interest" description="Disordered" evidence="1">
    <location>
        <begin position="342"/>
        <end position="361"/>
    </location>
</feature>
<evidence type="ECO:0000313" key="2">
    <source>
        <dbReference type="EMBL" id="RZU34104.1"/>
    </source>
</evidence>
<protein>
    <submittedName>
        <fullName evidence="2">Glycosyltransferase involved in cell wall biosynthesis</fullName>
    </submittedName>
</protein>
<sequence length="361" mass="38456">MTDGPGRVLRVTQIGNASQGPGGVASVVRTVNSWADEALEVREWPTYWHGSRRRTLASFARTALRVVFGRVSSRDVWHFHLTQQGSFLREGLLLGIARRRGVCCTVLVHGSDFVDFAQDHRRLAGRVLRRAAVVFVLTDPASTVLESLGVSAVKVANAVPVEGEPGPGPRSGFVFAGEVGLRKGADILLSAWADARVDGHELVVFGDLEPRFELPAPLPDGVVVAGRVEPGDVLARLRTAVALVLPSRAEAMPMSILESMSLGTPVIGTDVGQVAEVVGETGLLVPPEDPAALGAAIRRIADSPDTARELGRLARQRVQERYSTDAVKHTFVTRWAACVAGLHPPGTATPDPPPGTREDPA</sequence>
<comment type="caution">
    <text evidence="2">The sequence shown here is derived from an EMBL/GenBank/DDBJ whole genome shotgun (WGS) entry which is preliminary data.</text>
</comment>
<dbReference type="RefSeq" id="WP_104527029.1">
    <property type="nucleotide sequence ID" value="NZ_POQT01000003.1"/>
</dbReference>
<reference evidence="2 3" key="1">
    <citation type="submission" date="2019-02" db="EMBL/GenBank/DDBJ databases">
        <title>Sequencing the genomes of 1000 actinobacteria strains.</title>
        <authorList>
            <person name="Klenk H.-P."/>
        </authorList>
    </citation>
    <scope>NUCLEOTIDE SEQUENCE [LARGE SCALE GENOMIC DNA]</scope>
    <source>
        <strain evidence="2 3">DSM 44509</strain>
    </source>
</reference>
<dbReference type="PANTHER" id="PTHR12526:SF636">
    <property type="entry name" value="BLL3647 PROTEIN"/>
    <property type="match status" value="1"/>
</dbReference>
<dbReference type="PANTHER" id="PTHR12526">
    <property type="entry name" value="GLYCOSYLTRANSFERASE"/>
    <property type="match status" value="1"/>
</dbReference>
<evidence type="ECO:0000313" key="3">
    <source>
        <dbReference type="Proteomes" id="UP000292507"/>
    </source>
</evidence>
<dbReference type="Gene3D" id="3.40.50.2000">
    <property type="entry name" value="Glycogen Phosphorylase B"/>
    <property type="match status" value="2"/>
</dbReference>
<evidence type="ECO:0000256" key="1">
    <source>
        <dbReference type="SAM" id="MobiDB-lite"/>
    </source>
</evidence>
<organism evidence="2 3">
    <name type="scientific">Blastococcus saxobsidens</name>
    <dbReference type="NCBI Taxonomy" id="138336"/>
    <lineage>
        <taxon>Bacteria</taxon>
        <taxon>Bacillati</taxon>
        <taxon>Actinomycetota</taxon>
        <taxon>Actinomycetes</taxon>
        <taxon>Geodermatophilales</taxon>
        <taxon>Geodermatophilaceae</taxon>
        <taxon>Blastococcus</taxon>
    </lineage>
</organism>
<dbReference type="AlphaFoldDB" id="A0A4Q7YBU4"/>
<keyword evidence="3" id="KW-1185">Reference proteome</keyword>
<name>A0A4Q7YBU4_9ACTN</name>
<dbReference type="GO" id="GO:0016757">
    <property type="term" value="F:glycosyltransferase activity"/>
    <property type="evidence" value="ECO:0007669"/>
    <property type="project" value="TreeGrafter"/>
</dbReference>
<gene>
    <name evidence="2" type="ORF">BKA19_3858</name>
</gene>
<dbReference type="OrthoDB" id="477186at2"/>
<dbReference type="Proteomes" id="UP000292507">
    <property type="component" value="Unassembled WGS sequence"/>
</dbReference>
<keyword evidence="2" id="KW-0808">Transferase</keyword>
<proteinExistence type="predicted"/>
<dbReference type="SUPFAM" id="SSF53756">
    <property type="entry name" value="UDP-Glycosyltransferase/glycogen phosphorylase"/>
    <property type="match status" value="1"/>
</dbReference>
<dbReference type="EMBL" id="SHKV01000001">
    <property type="protein sequence ID" value="RZU34104.1"/>
    <property type="molecule type" value="Genomic_DNA"/>
</dbReference>
<accession>A0A4Q7YBU4</accession>